<keyword evidence="2" id="KW-1185">Reference proteome</keyword>
<name>A0ABV0SUL2_9TELE</name>
<evidence type="ECO:0000313" key="2">
    <source>
        <dbReference type="Proteomes" id="UP001482620"/>
    </source>
</evidence>
<gene>
    <name evidence="1" type="ORF">ILYODFUR_006076</name>
</gene>
<sequence>MCRKIQTSPQEFICQIKSSSSCSKHLFGVIFLQQLFSFISLYNQASIHDLQIQITDNRCSSSELQPAEGESCIAGRLVLFWMQQNLLPDSNSKWRTCDESL</sequence>
<organism evidence="1 2">
    <name type="scientific">Ilyodon furcidens</name>
    <name type="common">goldbreast splitfin</name>
    <dbReference type="NCBI Taxonomy" id="33524"/>
    <lineage>
        <taxon>Eukaryota</taxon>
        <taxon>Metazoa</taxon>
        <taxon>Chordata</taxon>
        <taxon>Craniata</taxon>
        <taxon>Vertebrata</taxon>
        <taxon>Euteleostomi</taxon>
        <taxon>Actinopterygii</taxon>
        <taxon>Neopterygii</taxon>
        <taxon>Teleostei</taxon>
        <taxon>Neoteleostei</taxon>
        <taxon>Acanthomorphata</taxon>
        <taxon>Ovalentaria</taxon>
        <taxon>Atherinomorphae</taxon>
        <taxon>Cyprinodontiformes</taxon>
        <taxon>Goodeidae</taxon>
        <taxon>Ilyodon</taxon>
    </lineage>
</organism>
<accession>A0ABV0SUL2</accession>
<protein>
    <submittedName>
        <fullName evidence="1">Uncharacterized protein</fullName>
    </submittedName>
</protein>
<dbReference type="Proteomes" id="UP001482620">
    <property type="component" value="Unassembled WGS sequence"/>
</dbReference>
<proteinExistence type="predicted"/>
<dbReference type="EMBL" id="JAHRIQ010011952">
    <property type="protein sequence ID" value="MEQ2224304.1"/>
    <property type="molecule type" value="Genomic_DNA"/>
</dbReference>
<evidence type="ECO:0000313" key="1">
    <source>
        <dbReference type="EMBL" id="MEQ2224304.1"/>
    </source>
</evidence>
<reference evidence="1 2" key="1">
    <citation type="submission" date="2021-06" db="EMBL/GenBank/DDBJ databases">
        <authorList>
            <person name="Palmer J.M."/>
        </authorList>
    </citation>
    <scope>NUCLEOTIDE SEQUENCE [LARGE SCALE GENOMIC DNA]</scope>
    <source>
        <strain evidence="2">if_2019</strain>
        <tissue evidence="1">Muscle</tissue>
    </source>
</reference>
<comment type="caution">
    <text evidence="1">The sequence shown here is derived from an EMBL/GenBank/DDBJ whole genome shotgun (WGS) entry which is preliminary data.</text>
</comment>